<evidence type="ECO:0000313" key="4">
    <source>
        <dbReference type="Proteomes" id="UP000465866"/>
    </source>
</evidence>
<dbReference type="Proteomes" id="UP000465866">
    <property type="component" value="Chromosome"/>
</dbReference>
<dbReference type="Pfam" id="PF00903">
    <property type="entry name" value="Glyoxalase"/>
    <property type="match status" value="1"/>
</dbReference>
<evidence type="ECO:0000256" key="1">
    <source>
        <dbReference type="SAM" id="MobiDB-lite"/>
    </source>
</evidence>
<dbReference type="SUPFAM" id="SSF54593">
    <property type="entry name" value="Glyoxalase/Bleomycin resistance protein/Dihydroxybiphenyl dioxygenase"/>
    <property type="match status" value="2"/>
</dbReference>
<evidence type="ECO:0000259" key="2">
    <source>
        <dbReference type="PROSITE" id="PS51819"/>
    </source>
</evidence>
<dbReference type="PROSITE" id="PS51819">
    <property type="entry name" value="VOC"/>
    <property type="match status" value="1"/>
</dbReference>
<feature type="domain" description="VOC" evidence="2">
    <location>
        <begin position="180"/>
        <end position="306"/>
    </location>
</feature>
<keyword evidence="3" id="KW-0560">Oxidoreductase</keyword>
<keyword evidence="3" id="KW-0223">Dioxygenase</keyword>
<protein>
    <submittedName>
        <fullName evidence="3">Putative 2,3-dihydroxybiphenyl-1,2-dioxygenase or glyoxalase/bleomycin resistance protein</fullName>
    </submittedName>
</protein>
<dbReference type="KEGG" id="mcoo:MCOO_46680"/>
<dbReference type="InterPro" id="IPR037523">
    <property type="entry name" value="VOC_core"/>
</dbReference>
<dbReference type="Gene3D" id="3.10.180.10">
    <property type="entry name" value="2,3-Dihydroxybiphenyl 1,2-Dioxygenase, domain 1"/>
    <property type="match status" value="2"/>
</dbReference>
<evidence type="ECO:0000313" key="3">
    <source>
        <dbReference type="EMBL" id="BBX48653.1"/>
    </source>
</evidence>
<dbReference type="AlphaFoldDB" id="A0A7I7L3E2"/>
<keyword evidence="4" id="KW-1185">Reference proteome</keyword>
<feature type="region of interest" description="Disordered" evidence="1">
    <location>
        <begin position="1"/>
        <end position="23"/>
    </location>
</feature>
<organism evidence="3 4">
    <name type="scientific">Mycobacterium cookii</name>
    <dbReference type="NCBI Taxonomy" id="1775"/>
    <lineage>
        <taxon>Bacteria</taxon>
        <taxon>Bacillati</taxon>
        <taxon>Actinomycetota</taxon>
        <taxon>Actinomycetes</taxon>
        <taxon>Mycobacteriales</taxon>
        <taxon>Mycobacteriaceae</taxon>
        <taxon>Mycobacterium</taxon>
    </lineage>
</organism>
<dbReference type="InterPro" id="IPR029068">
    <property type="entry name" value="Glyas_Bleomycin-R_OHBP_Dase"/>
</dbReference>
<gene>
    <name evidence="3" type="ORF">MCOO_46680</name>
</gene>
<dbReference type="InterPro" id="IPR004360">
    <property type="entry name" value="Glyas_Fos-R_dOase_dom"/>
</dbReference>
<name>A0A7I7L3E2_9MYCO</name>
<accession>A0A7I7L3E2</accession>
<dbReference type="GO" id="GO:0051213">
    <property type="term" value="F:dioxygenase activity"/>
    <property type="evidence" value="ECO:0007669"/>
    <property type="project" value="UniProtKB-KW"/>
</dbReference>
<sequence>MSSTVGTHTGLHSELGRRRGEHAGRSANPVIKVHDLAWLEFHKPDLARAEAFAWAFGFSTVSRTPDELQLRGSDAGAACVLIRRGPASRLTGMALQAADEADLSRLAEATGARTRALPESIGGIAVDLTDPSGLPVRVVAGTHQHQALSPQRPHTFNFGHELQRANATQRPAREPARVQRLGHAVLQTTKYLEVLNWYLDHFGMIVSDFLFFPGQRERGPTMSFIRCDRGRTPADHHTLAIALGPNNRYLHSAYQVCDLDALAAGGEHLKDHGYQRSWGIGRHIQGSQIFDYWRDPDGLMVEHFSDGDMFDSTLEPGWAPFAASGLAQWGPPATKDFLGVNPKALPYEARSMIGALREHNEFDIRRLVGMMKVANS</sequence>
<dbReference type="EMBL" id="AP022569">
    <property type="protein sequence ID" value="BBX48653.1"/>
    <property type="molecule type" value="Genomic_DNA"/>
</dbReference>
<dbReference type="RefSeq" id="WP_163780594.1">
    <property type="nucleotide sequence ID" value="NZ_AP022569.1"/>
</dbReference>
<feature type="compositionally biased region" description="Basic and acidic residues" evidence="1">
    <location>
        <begin position="14"/>
        <end position="23"/>
    </location>
</feature>
<proteinExistence type="predicted"/>
<reference evidence="3 4" key="1">
    <citation type="journal article" date="2019" name="Emerg. Microbes Infect.">
        <title>Comprehensive subspecies identification of 175 nontuberculous mycobacteria species based on 7547 genomic profiles.</title>
        <authorList>
            <person name="Matsumoto Y."/>
            <person name="Kinjo T."/>
            <person name="Motooka D."/>
            <person name="Nabeya D."/>
            <person name="Jung N."/>
            <person name="Uechi K."/>
            <person name="Horii T."/>
            <person name="Iida T."/>
            <person name="Fujita J."/>
            <person name="Nakamura S."/>
        </authorList>
    </citation>
    <scope>NUCLEOTIDE SEQUENCE [LARGE SCALE GENOMIC DNA]</scope>
    <source>
        <strain evidence="3 4">JCM 12404</strain>
    </source>
</reference>